<dbReference type="RefSeq" id="WP_071068455.1">
    <property type="nucleotide sequence ID" value="NZ_CP017754.1"/>
</dbReference>
<dbReference type="PANTHER" id="PTHR46438">
    <property type="entry name" value="ALPHA/BETA-HYDROLASES SUPERFAMILY PROTEIN"/>
    <property type="match status" value="1"/>
</dbReference>
<evidence type="ECO:0000313" key="3">
    <source>
        <dbReference type="EMBL" id="AOZ04608.1"/>
    </source>
</evidence>
<evidence type="ECO:0000313" key="4">
    <source>
        <dbReference type="Proteomes" id="UP000177515"/>
    </source>
</evidence>
<sequence>MSRAALARPAAPSDALAAPPGALARWFGQGRVGLFSLARETLARRYALPASRWLPVMDTLVHYTEEGPADGEPLVLIHGFGASLHTWEGVMPALTARYRVLRLDLPPFGLTGPLRDTRGRIVTMDVDRYRAFIDAFFAALKLPRASVIGNSLGGLIAWDLAARHPHRVDKLVLIDAAGFPMKLPIYIGLFNHAPVRWSAPWVLPECIIRAATRDVYGNARRVPEATFRRYVDFFYAEGAREAIGRMVPRLDFDALDTARLARIGSPTLVLWGERDRWIPPAHAQAFAAQIPDATLVRYAGLGHIPMEEDPRRVGADLLAFLAGKTAAARRAAPAADATPATAGATETTGEPS</sequence>
<evidence type="ECO:0000256" key="1">
    <source>
        <dbReference type="SAM" id="MobiDB-lite"/>
    </source>
</evidence>
<dbReference type="Proteomes" id="UP000177515">
    <property type="component" value="Chromosome 1"/>
</dbReference>
<feature type="domain" description="AB hydrolase-1" evidence="2">
    <location>
        <begin position="74"/>
        <end position="313"/>
    </location>
</feature>
<gene>
    <name evidence="3" type="ORF">BKK80_01180</name>
</gene>
<dbReference type="GO" id="GO:0016787">
    <property type="term" value="F:hydrolase activity"/>
    <property type="evidence" value="ECO:0007669"/>
    <property type="project" value="UniProtKB-KW"/>
</dbReference>
<proteinExistence type="predicted"/>
<reference evidence="3 4" key="1">
    <citation type="submission" date="2016-10" db="EMBL/GenBank/DDBJ databases">
        <title>Complete genome sequences of three Cupriavidus strains isolated from various Malaysian environments.</title>
        <authorList>
            <person name="Abdullah A.A.-A."/>
            <person name="Shafie N.A.H."/>
            <person name="Lau N.S."/>
        </authorList>
    </citation>
    <scope>NUCLEOTIDE SEQUENCE [LARGE SCALE GENOMIC DNA]</scope>
    <source>
        <strain evidence="3 4">USMAA1020</strain>
    </source>
</reference>
<dbReference type="EMBL" id="CP017754">
    <property type="protein sequence ID" value="AOZ04608.1"/>
    <property type="molecule type" value="Genomic_DNA"/>
</dbReference>
<feature type="region of interest" description="Disordered" evidence="1">
    <location>
        <begin position="329"/>
        <end position="352"/>
    </location>
</feature>
<name>A0ABN4TCZ0_9BURK</name>
<dbReference type="InterPro" id="IPR000639">
    <property type="entry name" value="Epox_hydrolase-like"/>
</dbReference>
<dbReference type="SUPFAM" id="SSF53474">
    <property type="entry name" value="alpha/beta-Hydrolases"/>
    <property type="match status" value="1"/>
</dbReference>
<dbReference type="PRINTS" id="PR00111">
    <property type="entry name" value="ABHYDROLASE"/>
</dbReference>
<dbReference type="PANTHER" id="PTHR46438:SF11">
    <property type="entry name" value="LIPASE-RELATED"/>
    <property type="match status" value="1"/>
</dbReference>
<dbReference type="Gene3D" id="3.40.50.1820">
    <property type="entry name" value="alpha/beta hydrolase"/>
    <property type="match status" value="1"/>
</dbReference>
<keyword evidence="3" id="KW-0378">Hydrolase</keyword>
<dbReference type="InterPro" id="IPR029058">
    <property type="entry name" value="AB_hydrolase_fold"/>
</dbReference>
<dbReference type="Pfam" id="PF12697">
    <property type="entry name" value="Abhydrolase_6"/>
    <property type="match status" value="1"/>
</dbReference>
<organism evidence="3 4">
    <name type="scientific">Cupriavidus malaysiensis</name>
    <dbReference type="NCBI Taxonomy" id="367825"/>
    <lineage>
        <taxon>Bacteria</taxon>
        <taxon>Pseudomonadati</taxon>
        <taxon>Pseudomonadota</taxon>
        <taxon>Betaproteobacteria</taxon>
        <taxon>Burkholderiales</taxon>
        <taxon>Burkholderiaceae</taxon>
        <taxon>Cupriavidus</taxon>
    </lineage>
</organism>
<protein>
    <submittedName>
        <fullName evidence="3">Alpha/beta hydrolase</fullName>
    </submittedName>
</protein>
<dbReference type="InterPro" id="IPR000073">
    <property type="entry name" value="AB_hydrolase_1"/>
</dbReference>
<dbReference type="PRINTS" id="PR00412">
    <property type="entry name" value="EPOXHYDRLASE"/>
</dbReference>
<keyword evidence="4" id="KW-1185">Reference proteome</keyword>
<evidence type="ECO:0000259" key="2">
    <source>
        <dbReference type="Pfam" id="PF12697"/>
    </source>
</evidence>
<accession>A0ABN4TCZ0</accession>